<organism evidence="1 2">
    <name type="scientific">Adineta steineri</name>
    <dbReference type="NCBI Taxonomy" id="433720"/>
    <lineage>
        <taxon>Eukaryota</taxon>
        <taxon>Metazoa</taxon>
        <taxon>Spiralia</taxon>
        <taxon>Gnathifera</taxon>
        <taxon>Rotifera</taxon>
        <taxon>Eurotatoria</taxon>
        <taxon>Bdelloidea</taxon>
        <taxon>Adinetida</taxon>
        <taxon>Adinetidae</taxon>
        <taxon>Adineta</taxon>
    </lineage>
</organism>
<reference evidence="1" key="1">
    <citation type="submission" date="2021-02" db="EMBL/GenBank/DDBJ databases">
        <authorList>
            <person name="Nowell W R."/>
        </authorList>
    </citation>
    <scope>NUCLEOTIDE SEQUENCE</scope>
</reference>
<name>A0A815F3X8_9BILA</name>
<comment type="caution">
    <text evidence="1">The sequence shown here is derived from an EMBL/GenBank/DDBJ whole genome shotgun (WGS) entry which is preliminary data.</text>
</comment>
<protein>
    <submittedName>
        <fullName evidence="1">Uncharacterized protein</fullName>
    </submittedName>
</protein>
<proteinExistence type="predicted"/>
<accession>A0A815F3X8</accession>
<evidence type="ECO:0000313" key="1">
    <source>
        <dbReference type="EMBL" id="CAF1319990.1"/>
    </source>
</evidence>
<dbReference type="Proteomes" id="UP000663891">
    <property type="component" value="Unassembled WGS sequence"/>
</dbReference>
<gene>
    <name evidence="1" type="ORF">VCS650_LOCUS32085</name>
</gene>
<dbReference type="AlphaFoldDB" id="A0A815F3X8"/>
<evidence type="ECO:0000313" key="2">
    <source>
        <dbReference type="Proteomes" id="UP000663891"/>
    </source>
</evidence>
<sequence>MFSFRHGHFGNRIDDDSLLIQLYMDDIGLTNPIGCKKDRHKMCMVYFSLEDIPNEHRSQLEHIHLVGICNSGILKDDIKAKRFFDPIIGNLNCLQQHGLIINGRSIVFSFSTMVADNLGAHQIGGFQSSFSSGHICRRCFIEHSDLRLPMTQTRPDIRTSTYNDALIVQLNSNFNKSPIMEIVRQSSVHNLDGFHPIMSLPADLMHDYLEGVCPRVMMGLLKEASSMRLLTYYNISMNTTSNIDIHDQTLDEVSVKENINSIFPAEYIIPQLPPSLLQDIEAGALHKFGPHHANRQVLIDAITYDLINTYNLFYPSHKQFDAIGSAIVGLLKLPFTKDNLVSFFS</sequence>
<dbReference type="EMBL" id="CAJNON010000570">
    <property type="protein sequence ID" value="CAF1319990.1"/>
    <property type="molecule type" value="Genomic_DNA"/>
</dbReference>
<dbReference type="OrthoDB" id="10048659at2759"/>